<name>A0ABU9DM88_9BACL</name>
<dbReference type="Pfam" id="PF04536">
    <property type="entry name" value="TPM_phosphatase"/>
    <property type="match status" value="1"/>
</dbReference>
<evidence type="ECO:0000313" key="6">
    <source>
        <dbReference type="EMBL" id="MEK8129979.1"/>
    </source>
</evidence>
<keyword evidence="3" id="KW-0472">Membrane</keyword>
<evidence type="ECO:0000256" key="4">
    <source>
        <dbReference type="SAM" id="SignalP"/>
    </source>
</evidence>
<comment type="caution">
    <text evidence="6">The sequence shown here is derived from an EMBL/GenBank/DDBJ whole genome shotgun (WGS) entry which is preliminary data.</text>
</comment>
<feature type="domain" description="TPM" evidence="5">
    <location>
        <begin position="35"/>
        <end position="165"/>
    </location>
</feature>
<gene>
    <name evidence="6" type="ORF">WMW72_18915</name>
</gene>
<keyword evidence="3" id="KW-0812">Transmembrane</keyword>
<evidence type="ECO:0000259" key="5">
    <source>
        <dbReference type="Pfam" id="PF04536"/>
    </source>
</evidence>
<keyword evidence="4" id="KW-0732">Signal</keyword>
<evidence type="ECO:0000256" key="1">
    <source>
        <dbReference type="SAM" id="Coils"/>
    </source>
</evidence>
<organism evidence="6 7">
    <name type="scientific">Paenibacillus filicis</name>
    <dbReference type="NCBI Taxonomy" id="669464"/>
    <lineage>
        <taxon>Bacteria</taxon>
        <taxon>Bacillati</taxon>
        <taxon>Bacillota</taxon>
        <taxon>Bacilli</taxon>
        <taxon>Bacillales</taxon>
        <taxon>Paenibacillaceae</taxon>
        <taxon>Paenibacillus</taxon>
    </lineage>
</organism>
<sequence>MKRIIAWVLFSMLLLTAGLGVAGAATIPVKGSQHVQDGAGMFPKAQNPSLEKAASQAPMYPFYILTVRSFDGEKGADLARRIYKDWELQADDILVLISKGERRIEVHFNNADLQQRLDALPSDYAGSGYEGRSMLDQMIGKHFTPPAKKDDYVKGLLALIEAMNALPPVQPAAVEAGATAEEPAASPPPQAAVEETAPEAVTDSVADIVATDSAPSYDSRFDWGPWLWKGVAAGALLIIVLVLVIRALIYLWQLLRKKLGLKTAEKLTIELLRTRERFVLLADLYTAPPARRLTGEIMTELEMLLPEVSRAMAEITEVRLSYMVWPGKGQRTLAPAERQIKELVKQTKQIVSRIDELAGWDRNNPKIILELAQQAEQLKRRATSVATSGTHSLGHMLTDLDQLLREIEQVRLRQMSDLFDAKEALAPVQRRIELYGGLLKRLPELEAWMTKGPDKVANLHGRIADVMAKNGLKPGEIDPEGAVKQAQTQVERYKTVLLAGDLIAAAELKEKAESGLNGAWQDLRNQVRLKKKLEPAVRQFAERLQALEGKLQRLQGELVLLQKEYDISVWSSLPQECTQLRMSGVELANRFAIVKRQTAEQYFQQADAELTRLQALYEDVEPRTRQALSVYSGAVQRMETLRKDMAQGWSRYQRMASKASRGLPLQAYTAEALNRLSDTIEMQKGTLNKLTNQQPYQPQRIGQEVQQFLRNIEAYESHVTRMIREKEQAEQRMRRIHSSYNSSYSRVRSRSRRSLFSTRYKSSMDHVNKLMAMGLYADAMSRMAEAERSVQELRSIYEEEAREEQRQREMAREQEGAARSSSSSYSSSGSSGGDSFSNDKSGSSGGDNF</sequence>
<dbReference type="RefSeq" id="WP_341417103.1">
    <property type="nucleotide sequence ID" value="NZ_JBBPCC010000012.1"/>
</dbReference>
<feature type="region of interest" description="Disordered" evidence="2">
    <location>
        <begin position="800"/>
        <end position="849"/>
    </location>
</feature>
<evidence type="ECO:0000256" key="2">
    <source>
        <dbReference type="SAM" id="MobiDB-lite"/>
    </source>
</evidence>
<feature type="transmembrane region" description="Helical" evidence="3">
    <location>
        <begin position="226"/>
        <end position="252"/>
    </location>
</feature>
<keyword evidence="3" id="KW-1133">Transmembrane helix</keyword>
<feature type="compositionally biased region" description="Low complexity" evidence="2">
    <location>
        <begin position="191"/>
        <end position="201"/>
    </location>
</feature>
<keyword evidence="7" id="KW-1185">Reference proteome</keyword>
<protein>
    <submittedName>
        <fullName evidence="6">Septation ring formation regulator EzrA</fullName>
    </submittedName>
</protein>
<accession>A0ABU9DM88</accession>
<dbReference type="Proteomes" id="UP001469365">
    <property type="component" value="Unassembled WGS sequence"/>
</dbReference>
<feature type="compositionally biased region" description="Basic and acidic residues" evidence="2">
    <location>
        <begin position="800"/>
        <end position="816"/>
    </location>
</feature>
<evidence type="ECO:0000313" key="7">
    <source>
        <dbReference type="Proteomes" id="UP001469365"/>
    </source>
</evidence>
<dbReference type="Gene3D" id="3.10.310.50">
    <property type="match status" value="1"/>
</dbReference>
<dbReference type="EMBL" id="JBBPCC010000012">
    <property type="protein sequence ID" value="MEK8129979.1"/>
    <property type="molecule type" value="Genomic_DNA"/>
</dbReference>
<reference evidence="6 7" key="1">
    <citation type="submission" date="2024-04" db="EMBL/GenBank/DDBJ databases">
        <title>draft genome sequnece of Paenibacillus filicis.</title>
        <authorList>
            <person name="Kim D.-U."/>
        </authorList>
    </citation>
    <scope>NUCLEOTIDE SEQUENCE [LARGE SCALE GENOMIC DNA]</scope>
    <source>
        <strain evidence="6 7">KACC14197</strain>
    </source>
</reference>
<proteinExistence type="predicted"/>
<feature type="chain" id="PRO_5045766542" evidence="4">
    <location>
        <begin position="25"/>
        <end position="849"/>
    </location>
</feature>
<dbReference type="InterPro" id="IPR007621">
    <property type="entry name" value="TPM_dom"/>
</dbReference>
<evidence type="ECO:0000256" key="3">
    <source>
        <dbReference type="SAM" id="Phobius"/>
    </source>
</evidence>
<feature type="compositionally biased region" description="Low complexity" evidence="2">
    <location>
        <begin position="817"/>
        <end position="842"/>
    </location>
</feature>
<keyword evidence="1" id="KW-0175">Coiled coil</keyword>
<feature type="coiled-coil region" evidence="1">
    <location>
        <begin position="673"/>
        <end position="732"/>
    </location>
</feature>
<feature type="compositionally biased region" description="Low complexity" evidence="2">
    <location>
        <begin position="175"/>
        <end position="184"/>
    </location>
</feature>
<feature type="signal peptide" evidence="4">
    <location>
        <begin position="1"/>
        <end position="24"/>
    </location>
</feature>
<feature type="region of interest" description="Disordered" evidence="2">
    <location>
        <begin position="175"/>
        <end position="201"/>
    </location>
</feature>
<feature type="coiled-coil region" evidence="1">
    <location>
        <begin position="537"/>
        <end position="564"/>
    </location>
</feature>